<keyword evidence="10" id="KW-0325">Glycoprotein</keyword>
<dbReference type="InterPro" id="IPR051502">
    <property type="entry name" value="RLP_Defense_Trigger"/>
</dbReference>
<gene>
    <name evidence="12" type="ORF">O6P43_027900</name>
</gene>
<evidence type="ECO:0000256" key="3">
    <source>
        <dbReference type="ARBA" id="ARBA00022475"/>
    </source>
</evidence>
<dbReference type="Pfam" id="PF13855">
    <property type="entry name" value="LRR_8"/>
    <property type="match status" value="1"/>
</dbReference>
<keyword evidence="9" id="KW-0472">Membrane</keyword>
<evidence type="ECO:0000313" key="13">
    <source>
        <dbReference type="Proteomes" id="UP001163823"/>
    </source>
</evidence>
<keyword evidence="3" id="KW-1003">Cell membrane</keyword>
<dbReference type="FunFam" id="3.80.10.10:FF:000095">
    <property type="entry name" value="LRR receptor-like serine/threonine-protein kinase GSO1"/>
    <property type="match status" value="1"/>
</dbReference>
<dbReference type="Gene3D" id="3.80.10.10">
    <property type="entry name" value="Ribonuclease Inhibitor"/>
    <property type="match status" value="4"/>
</dbReference>
<dbReference type="PANTHER" id="PTHR48062">
    <property type="entry name" value="RECEPTOR-LIKE PROTEIN 14"/>
    <property type="match status" value="1"/>
</dbReference>
<evidence type="ECO:0000313" key="12">
    <source>
        <dbReference type="EMBL" id="KAJ7951924.1"/>
    </source>
</evidence>
<dbReference type="InterPro" id="IPR003591">
    <property type="entry name" value="Leu-rich_rpt_typical-subtyp"/>
</dbReference>
<comment type="subcellular location">
    <subcellularLocation>
        <location evidence="1">Cell membrane</location>
        <topology evidence="1">Single-pass type I membrane protein</topology>
    </subcellularLocation>
</comment>
<name>A0AAD7L5V4_QUISA</name>
<keyword evidence="13" id="KW-1185">Reference proteome</keyword>
<dbReference type="PANTHER" id="PTHR48062:SF52">
    <property type="entry name" value="RECEPTOR-LIKE PROTEIN 8-RELATED"/>
    <property type="match status" value="1"/>
</dbReference>
<dbReference type="InterPro" id="IPR013210">
    <property type="entry name" value="LRR_N_plant-typ"/>
</dbReference>
<comment type="caution">
    <text evidence="12">The sequence shown here is derived from an EMBL/GenBank/DDBJ whole genome shotgun (WGS) entry which is preliminary data.</text>
</comment>
<dbReference type="FunFam" id="3.80.10.10:FF:000213">
    <property type="entry name" value="Tyrosine-sulfated glycopeptide receptor 1"/>
    <property type="match status" value="1"/>
</dbReference>
<organism evidence="12 13">
    <name type="scientific">Quillaja saponaria</name>
    <name type="common">Soap bark tree</name>
    <dbReference type="NCBI Taxonomy" id="32244"/>
    <lineage>
        <taxon>Eukaryota</taxon>
        <taxon>Viridiplantae</taxon>
        <taxon>Streptophyta</taxon>
        <taxon>Embryophyta</taxon>
        <taxon>Tracheophyta</taxon>
        <taxon>Spermatophyta</taxon>
        <taxon>Magnoliopsida</taxon>
        <taxon>eudicotyledons</taxon>
        <taxon>Gunneridae</taxon>
        <taxon>Pentapetalae</taxon>
        <taxon>rosids</taxon>
        <taxon>fabids</taxon>
        <taxon>Fabales</taxon>
        <taxon>Quillajaceae</taxon>
        <taxon>Quillaja</taxon>
    </lineage>
</organism>
<dbReference type="EMBL" id="JARAOO010000011">
    <property type="protein sequence ID" value="KAJ7951924.1"/>
    <property type="molecule type" value="Genomic_DNA"/>
</dbReference>
<reference evidence="12" key="1">
    <citation type="journal article" date="2023" name="Science">
        <title>Elucidation of the pathway for biosynthesis of saponin adjuvants from the soapbark tree.</title>
        <authorList>
            <person name="Reed J."/>
            <person name="Orme A."/>
            <person name="El-Demerdash A."/>
            <person name="Owen C."/>
            <person name="Martin L.B.B."/>
            <person name="Misra R.C."/>
            <person name="Kikuchi S."/>
            <person name="Rejzek M."/>
            <person name="Martin A.C."/>
            <person name="Harkess A."/>
            <person name="Leebens-Mack J."/>
            <person name="Louveau T."/>
            <person name="Stephenson M.J."/>
            <person name="Osbourn A."/>
        </authorList>
    </citation>
    <scope>NUCLEOTIDE SEQUENCE</scope>
    <source>
        <strain evidence="12">S10</strain>
    </source>
</reference>
<dbReference type="Proteomes" id="UP001163823">
    <property type="component" value="Chromosome 11"/>
</dbReference>
<evidence type="ECO:0000256" key="2">
    <source>
        <dbReference type="ARBA" id="ARBA00009592"/>
    </source>
</evidence>
<keyword evidence="8" id="KW-1133">Transmembrane helix</keyword>
<evidence type="ECO:0000256" key="8">
    <source>
        <dbReference type="ARBA" id="ARBA00022989"/>
    </source>
</evidence>
<keyword evidence="12" id="KW-0418">Kinase</keyword>
<proteinExistence type="inferred from homology"/>
<sequence length="882" mass="98984">MRSGRDIGGIPSQLTELCSLAIFNVSYNNLSGTTPTTGQFANFDENNYRGNSGLCGTLLKKSCTSTMSSPPPPALPDGEEGKDSEIDLESFYRSFAASYVTILMGITIILCVNPHWRRAWHSLWFSKVLVSMQSLKGCLEKERIALLDLKASLMISQNDLDLLPSWVDDTETDCCGWERVQCNVTTGHVIGLSLEGVKSWEVGVRFLNITLFDPFKELQWLGFQRNFISGVVQNEDLAVLKSLETLDLCSSGLSSYFVFEGPCRLKKLVELNLSQNRINNLPDCLGNLTNLRFLDILSSNLNGSIPSFITNLRSLEYLSLFDNNFEGLFSFSSLANHSKLVVFLLSSTTDNLHVETETSAWFPTFQLKVIQLKNCNLNLQTNRTIPSFLLYQDDLRNSFEGILPSSIEDMPTLRMLDLSSSIFFGDLPRHLFSNFTSLTLLRLSHNNFHGQILPKFATLDRLRWLYLNNNSFTGNMEDGVLNRSRLNILDISNNFVSGRIPRWIGIFYVLKVLLMSKNHLQGEIPVELCNLSSLRHLDLSENRLSGFMPPCFNNHFTSLKFLYLQKNSLTGYIPYLSPVTSFASADLRDNNFSGEIPHWMNSFRDLRVLLLGGNELHGPIPTQSCQFDSVKLMDLSHNRLSGSIPSCFNNISFQMEEHKTSVEGSSFDEESGDTFWYYFNTIWSIFTVDVIWFIPEVEFRTKNYYHSYKGTIVDYMAGLDLSSNNLTGIIPPQIGELNQIAALNLSYNRLSGSIPDSFSNLTEIESLDLSYNNLNGGIPSQLTELYSLAIFNVSYNNLSGTTPTTGQSANFDENNYRGNSGLCGTLLKKSCTNAMSPPPPPALADGEEGEDSEIDLRVFLLEFCSILCHDTDGDNNNSLHQS</sequence>
<dbReference type="InterPro" id="IPR032675">
    <property type="entry name" value="LRR_dom_sf"/>
</dbReference>
<accession>A0AAD7L5V4</accession>
<feature type="domain" description="Leucine-rich repeat-containing N-terminal plant-type" evidence="11">
    <location>
        <begin position="141"/>
        <end position="183"/>
    </location>
</feature>
<dbReference type="InterPro" id="IPR001611">
    <property type="entry name" value="Leu-rich_rpt"/>
</dbReference>
<dbReference type="PRINTS" id="PR00019">
    <property type="entry name" value="LEURICHRPT"/>
</dbReference>
<dbReference type="GO" id="GO:0005886">
    <property type="term" value="C:plasma membrane"/>
    <property type="evidence" value="ECO:0007669"/>
    <property type="project" value="UniProtKB-SubCell"/>
</dbReference>
<evidence type="ECO:0000259" key="11">
    <source>
        <dbReference type="Pfam" id="PF08263"/>
    </source>
</evidence>
<evidence type="ECO:0000256" key="1">
    <source>
        <dbReference type="ARBA" id="ARBA00004251"/>
    </source>
</evidence>
<evidence type="ECO:0000256" key="7">
    <source>
        <dbReference type="ARBA" id="ARBA00022737"/>
    </source>
</evidence>
<protein>
    <submittedName>
        <fullName evidence="12">Leucine-rich receptor-like kinase family protein</fullName>
    </submittedName>
</protein>
<keyword evidence="12" id="KW-0808">Transferase</keyword>
<dbReference type="Pfam" id="PF08263">
    <property type="entry name" value="LRRNT_2"/>
    <property type="match status" value="1"/>
</dbReference>
<keyword evidence="5" id="KW-0812">Transmembrane</keyword>
<comment type="similarity">
    <text evidence="2">Belongs to the RLP family.</text>
</comment>
<dbReference type="GO" id="GO:0016301">
    <property type="term" value="F:kinase activity"/>
    <property type="evidence" value="ECO:0007669"/>
    <property type="project" value="UniProtKB-KW"/>
</dbReference>
<evidence type="ECO:0000256" key="5">
    <source>
        <dbReference type="ARBA" id="ARBA00022692"/>
    </source>
</evidence>
<dbReference type="PROSITE" id="PS51450">
    <property type="entry name" value="LRR"/>
    <property type="match status" value="1"/>
</dbReference>
<dbReference type="Pfam" id="PF00560">
    <property type="entry name" value="LRR_1"/>
    <property type="match status" value="5"/>
</dbReference>
<evidence type="ECO:0000256" key="6">
    <source>
        <dbReference type="ARBA" id="ARBA00022729"/>
    </source>
</evidence>
<evidence type="ECO:0000256" key="9">
    <source>
        <dbReference type="ARBA" id="ARBA00023136"/>
    </source>
</evidence>
<evidence type="ECO:0000256" key="10">
    <source>
        <dbReference type="ARBA" id="ARBA00023180"/>
    </source>
</evidence>
<dbReference type="SMART" id="SM00369">
    <property type="entry name" value="LRR_TYP"/>
    <property type="match status" value="7"/>
</dbReference>
<keyword evidence="12" id="KW-0675">Receptor</keyword>
<dbReference type="AlphaFoldDB" id="A0AAD7L5V4"/>
<dbReference type="SUPFAM" id="SSF52058">
    <property type="entry name" value="L domain-like"/>
    <property type="match status" value="2"/>
</dbReference>
<keyword evidence="6" id="KW-0732">Signal</keyword>
<dbReference type="KEGG" id="qsa:O6P43_027900"/>
<keyword evidence="4" id="KW-0433">Leucine-rich repeat</keyword>
<keyword evidence="7" id="KW-0677">Repeat</keyword>
<evidence type="ECO:0000256" key="4">
    <source>
        <dbReference type="ARBA" id="ARBA00022614"/>
    </source>
</evidence>